<protein>
    <submittedName>
        <fullName evidence="4">Ferrous iron transport protein A</fullName>
    </submittedName>
    <submittedName>
        <fullName evidence="3">Ferrous iron transporter A</fullName>
    </submittedName>
</protein>
<dbReference type="SMART" id="SM00899">
    <property type="entry name" value="FeoA"/>
    <property type="match status" value="2"/>
</dbReference>
<dbReference type="Pfam" id="PF04023">
    <property type="entry name" value="FeoA"/>
    <property type="match status" value="2"/>
</dbReference>
<reference evidence="3 5" key="1">
    <citation type="submission" date="2015-06" db="EMBL/GenBank/DDBJ databases">
        <title>The Genome Sequence of Enterococcus durans 4EA1.</title>
        <authorList>
            <consortium name="The Broad Institute Genomics Platform"/>
            <consortium name="The Broad Institute Genome Sequencing Center for Infectious Disease"/>
            <person name="Earl A.M."/>
            <person name="Van Tyne D."/>
            <person name="Lebreton F."/>
            <person name="Saavedra J.T."/>
            <person name="Gilmore M.S."/>
            <person name="Manson Mcguire A."/>
            <person name="Clock S."/>
            <person name="Crupain M."/>
            <person name="Rangan U."/>
            <person name="Young S."/>
            <person name="Abouelleil A."/>
            <person name="Cao P."/>
            <person name="Chapman S.B."/>
            <person name="Griggs A."/>
            <person name="Priest M."/>
            <person name="Shea T."/>
            <person name="Wortman J."/>
            <person name="Nusbaum C."/>
            <person name="Birren B."/>
        </authorList>
    </citation>
    <scope>NUCLEOTIDE SEQUENCE [LARGE SCALE GENOMIC DNA]</scope>
    <source>
        <strain evidence="3 5">4EA1</strain>
    </source>
</reference>
<gene>
    <name evidence="3" type="ORF">EA71_02461</name>
    <name evidence="4" type="ORF">NCTC8129_00550</name>
</gene>
<sequence length="155" mass="17319">METLEEAKLNLVYQIERIQTSDSVKKHLQNLGVIIGSKIVVINRSGSNSILLLKNNRIAVNRELLSQIIVKKSEFSEESWTSLDQLTTGESGVVVAIHGKGAVKRRLMDMGVTKNVRVTVRKLAPLGDPLEITLRGYELTLRKEEASLILVQKEE</sequence>
<dbReference type="Gene3D" id="2.30.30.90">
    <property type="match status" value="2"/>
</dbReference>
<dbReference type="InterPro" id="IPR008988">
    <property type="entry name" value="Transcriptional_repressor_C"/>
</dbReference>
<accession>A0A367CBD6</accession>
<dbReference type="InterPro" id="IPR007167">
    <property type="entry name" value="Fe-transptr_FeoA-like"/>
</dbReference>
<dbReference type="InterPro" id="IPR052713">
    <property type="entry name" value="FeoA"/>
</dbReference>
<dbReference type="GeneID" id="56742283"/>
<dbReference type="EMBL" id="UGIF01000002">
    <property type="protein sequence ID" value="STP28421.1"/>
    <property type="molecule type" value="Genomic_DNA"/>
</dbReference>
<dbReference type="GO" id="GO:0046914">
    <property type="term" value="F:transition metal ion binding"/>
    <property type="evidence" value="ECO:0007669"/>
    <property type="project" value="InterPro"/>
</dbReference>
<name>A0A367CBD6_9ENTE</name>
<dbReference type="PANTHER" id="PTHR42954:SF2">
    <property type="entry name" value="FE(2+) TRANSPORT PROTEIN A"/>
    <property type="match status" value="1"/>
</dbReference>
<feature type="domain" description="Ferrous iron transporter FeoA-like" evidence="2">
    <location>
        <begin position="81"/>
        <end position="153"/>
    </location>
</feature>
<evidence type="ECO:0000313" key="4">
    <source>
        <dbReference type="EMBL" id="STP28421.1"/>
    </source>
</evidence>
<feature type="domain" description="Ferrous iron transporter FeoA-like" evidence="2">
    <location>
        <begin position="2"/>
        <end position="72"/>
    </location>
</feature>
<dbReference type="EMBL" id="LEPB01000005">
    <property type="protein sequence ID" value="RCA09957.1"/>
    <property type="molecule type" value="Genomic_DNA"/>
</dbReference>
<dbReference type="RefSeq" id="WP_081134080.1">
    <property type="nucleotide sequence ID" value="NZ_CABGIZ010000001.1"/>
</dbReference>
<evidence type="ECO:0000256" key="1">
    <source>
        <dbReference type="ARBA" id="ARBA00023004"/>
    </source>
</evidence>
<organism evidence="3 5">
    <name type="scientific">Enterococcus durans</name>
    <dbReference type="NCBI Taxonomy" id="53345"/>
    <lineage>
        <taxon>Bacteria</taxon>
        <taxon>Bacillati</taxon>
        <taxon>Bacillota</taxon>
        <taxon>Bacilli</taxon>
        <taxon>Lactobacillales</taxon>
        <taxon>Enterococcaceae</taxon>
        <taxon>Enterococcus</taxon>
    </lineage>
</organism>
<keyword evidence="1" id="KW-0408">Iron</keyword>
<evidence type="ECO:0000313" key="3">
    <source>
        <dbReference type="EMBL" id="RCA09957.1"/>
    </source>
</evidence>
<dbReference type="AlphaFoldDB" id="A0A367CBD6"/>
<dbReference type="InterPro" id="IPR038157">
    <property type="entry name" value="FeoA_core_dom"/>
</dbReference>
<dbReference type="Proteomes" id="UP000252797">
    <property type="component" value="Unassembled WGS sequence"/>
</dbReference>
<evidence type="ECO:0000259" key="2">
    <source>
        <dbReference type="SMART" id="SM00899"/>
    </source>
</evidence>
<dbReference type="PANTHER" id="PTHR42954">
    <property type="entry name" value="FE(2+) TRANSPORT PROTEIN A"/>
    <property type="match status" value="1"/>
</dbReference>
<dbReference type="Proteomes" id="UP000254070">
    <property type="component" value="Unassembled WGS sequence"/>
</dbReference>
<evidence type="ECO:0000313" key="6">
    <source>
        <dbReference type="Proteomes" id="UP000254070"/>
    </source>
</evidence>
<reference evidence="4 6" key="2">
    <citation type="submission" date="2018-06" db="EMBL/GenBank/DDBJ databases">
        <authorList>
            <consortium name="Pathogen Informatics"/>
            <person name="Doyle S."/>
        </authorList>
    </citation>
    <scope>NUCLEOTIDE SEQUENCE [LARGE SCALE GENOMIC DNA]</scope>
    <source>
        <strain evidence="4 6">NCTC8129</strain>
    </source>
</reference>
<dbReference type="SUPFAM" id="SSF50037">
    <property type="entry name" value="C-terminal domain of transcriptional repressors"/>
    <property type="match status" value="2"/>
</dbReference>
<proteinExistence type="predicted"/>
<evidence type="ECO:0000313" key="5">
    <source>
        <dbReference type="Proteomes" id="UP000252797"/>
    </source>
</evidence>